<keyword evidence="9" id="KW-0479">Metal-binding</keyword>
<dbReference type="SUPFAM" id="SSF57850">
    <property type="entry name" value="RING/U-box"/>
    <property type="match status" value="1"/>
</dbReference>
<evidence type="ECO:0000256" key="16">
    <source>
        <dbReference type="ARBA" id="ARBA00023242"/>
    </source>
</evidence>
<dbReference type="Pfam" id="PF23632">
    <property type="entry name" value="SAP_RNF34_RFFL"/>
    <property type="match status" value="1"/>
</dbReference>
<evidence type="ECO:0000256" key="4">
    <source>
        <dbReference type="ARBA" id="ARBA00022475"/>
    </source>
</evidence>
<sequence>MDWLLKIPAADPRLQLAAALLRVTLCLLRSHWQLERGKTDRDAAVRRRSGCLSRAGQERISSSGPELFTPLPSCCVCSLHGVFAAAVDIKCDEAVARSGLITDEEEGGDDVIGALMLLLLLVVLVVVMAFLEKGSEWHLEMMQKDEKEEEEMKSANETVEDGRMREDVSDQGDRKAVKPPVKFIPSAEQSKAGASSMWASCCGLLNEVMGTGTVRTPQPGFGAGAGPFRFAPSAGYSTYPPTSSGSAGQLCKACGLAFSVFRRKHICCDCKKSFCALCSVLQENLRCCTTCHLLRGTAFQRPRLMQLRVKDLRQYLLLRNIPTDTCREKEDLVDLVLCHQGTRETPRPVMEEDEEEDEDDDTCGDEEEDGGEDTDSLHSLPHSRAASPPSATHSASEQSVLSASQGDALSPSDSSGTPSQEHEDTPTASLLNLEPAENFLEVRWLCSDVSPATQRRIRASLSDLDNEEAIENLSVRQLKEILARNFVNYSGCCEKWELLDRVHRLYRENEQNRKSMENVSITAVVAYPPPLCNSGVGDGVRAQLAADENLCRICMDAIIDCVLLECGHMVTCTKCGKRMSECPICRQYVVRAVHTRLLPLAYIFSPSSHLTDCPPPVHLSSGRAGSALENKVWTRFPVAQVDVTDASTALEIGQRLVGDPVTDCKGREAQAGPFASYPPSVPRSADTHADAEIPVREVTEHFHPRLPTHHVGFPVVQRQSVRWGTDGRGSNDVALHLNALRRRPAGERTRTYRCNQRASVPAKRRVNVWHPIDLLTPVSQPVTQVTAAVAERPSWFLLIRFAPWFRFYWAVILVTRAVLGFQRLFV</sequence>
<reference evidence="25 26" key="1">
    <citation type="journal article" date="2018" name="G3 (Bethesda)">
        <title>A High-Quality Reference Genome for the Invasive Mosquitofish Gambusia affinis Using a Chicago Library.</title>
        <authorList>
            <person name="Hoffberg S.L."/>
            <person name="Troendle N.J."/>
            <person name="Glenn T.C."/>
            <person name="Mahmud O."/>
            <person name="Louha S."/>
            <person name="Chalopin D."/>
            <person name="Bennetzen J.L."/>
            <person name="Mauricio R."/>
        </authorList>
    </citation>
    <scope>NUCLEOTIDE SEQUENCE [LARGE SCALE GENOMIC DNA]</scope>
    <source>
        <strain evidence="25">NE01/NJP1002.9</strain>
        <tissue evidence="25">Muscle</tissue>
    </source>
</reference>
<dbReference type="AlphaFoldDB" id="A0A315VSU8"/>
<dbReference type="InterPro" id="IPR049320">
    <property type="entry name" value="CARP1_2_FYVE"/>
</dbReference>
<dbReference type="Proteomes" id="UP000250572">
    <property type="component" value="Unassembled WGS sequence"/>
</dbReference>
<keyword evidence="26" id="KW-1185">Reference proteome</keyword>
<dbReference type="EMBL" id="NHOQ01001156">
    <property type="protein sequence ID" value="PWA26407.1"/>
    <property type="molecule type" value="Genomic_DNA"/>
</dbReference>
<dbReference type="GO" id="GO:0008270">
    <property type="term" value="F:zinc ion binding"/>
    <property type="evidence" value="ECO:0007669"/>
    <property type="project" value="UniProtKB-KW"/>
</dbReference>
<dbReference type="PROSITE" id="PS50089">
    <property type="entry name" value="ZF_RING_2"/>
    <property type="match status" value="1"/>
</dbReference>
<feature type="region of interest" description="Disordered" evidence="22">
    <location>
        <begin position="145"/>
        <end position="176"/>
    </location>
</feature>
<evidence type="ECO:0000313" key="26">
    <source>
        <dbReference type="Proteomes" id="UP000250572"/>
    </source>
</evidence>
<evidence type="ECO:0000256" key="17">
    <source>
        <dbReference type="ARBA" id="ARBA00039277"/>
    </source>
</evidence>
<dbReference type="Gene3D" id="1.10.720.140">
    <property type="match status" value="1"/>
</dbReference>
<keyword evidence="4" id="KW-1003">Cell membrane</keyword>
<dbReference type="InterPro" id="IPR055111">
    <property type="entry name" value="RNF34_RFFL_HeH"/>
</dbReference>
<feature type="transmembrane region" description="Helical" evidence="23">
    <location>
        <begin position="111"/>
        <end position="131"/>
    </location>
</feature>
<dbReference type="GO" id="GO:1902042">
    <property type="term" value="P:negative regulation of extrinsic apoptotic signaling pathway via death domain receptors"/>
    <property type="evidence" value="ECO:0007669"/>
    <property type="project" value="TreeGrafter"/>
</dbReference>
<dbReference type="GO" id="GO:0061630">
    <property type="term" value="F:ubiquitin protein ligase activity"/>
    <property type="evidence" value="ECO:0007669"/>
    <property type="project" value="TreeGrafter"/>
</dbReference>
<name>A0A315VSU8_GAMAF</name>
<dbReference type="GO" id="GO:0006915">
    <property type="term" value="P:apoptotic process"/>
    <property type="evidence" value="ECO:0007669"/>
    <property type="project" value="UniProtKB-KW"/>
</dbReference>
<evidence type="ECO:0000256" key="11">
    <source>
        <dbReference type="ARBA" id="ARBA00022771"/>
    </source>
</evidence>
<keyword evidence="16" id="KW-0539">Nucleus</keyword>
<feature type="domain" description="RING-type" evidence="24">
    <location>
        <begin position="551"/>
        <end position="586"/>
    </location>
</feature>
<evidence type="ECO:0000256" key="1">
    <source>
        <dbReference type="ARBA" id="ARBA00004202"/>
    </source>
</evidence>
<dbReference type="FunFam" id="3.30.40.10:FF:000110">
    <property type="entry name" value="E3 ubiquitin-protein ligase RNF34 isoform X1"/>
    <property type="match status" value="1"/>
</dbReference>
<keyword evidence="15 23" id="KW-0472">Membrane</keyword>
<dbReference type="InterPro" id="IPR057299">
    <property type="entry name" value="RNF34_RFFL_SAP"/>
</dbReference>
<keyword evidence="13" id="KW-0862">Zinc</keyword>
<proteinExistence type="predicted"/>
<evidence type="ECO:0000259" key="24">
    <source>
        <dbReference type="PROSITE" id="PS50089"/>
    </source>
</evidence>
<keyword evidence="11 21" id="KW-0863">Zinc-finger</keyword>
<feature type="region of interest" description="Disordered" evidence="22">
    <location>
        <begin position="343"/>
        <end position="427"/>
    </location>
</feature>
<organism evidence="25 26">
    <name type="scientific">Gambusia affinis</name>
    <name type="common">Western mosquitofish</name>
    <name type="synonym">Heterandria affinis</name>
    <dbReference type="NCBI Taxonomy" id="33528"/>
    <lineage>
        <taxon>Eukaryota</taxon>
        <taxon>Metazoa</taxon>
        <taxon>Chordata</taxon>
        <taxon>Craniata</taxon>
        <taxon>Vertebrata</taxon>
        <taxon>Euteleostomi</taxon>
        <taxon>Actinopterygii</taxon>
        <taxon>Neopterygii</taxon>
        <taxon>Teleostei</taxon>
        <taxon>Neoteleostei</taxon>
        <taxon>Acanthomorphata</taxon>
        <taxon>Ovalentaria</taxon>
        <taxon>Atherinomorphae</taxon>
        <taxon>Cyprinodontiformes</taxon>
        <taxon>Poeciliidae</taxon>
        <taxon>Poeciliinae</taxon>
        <taxon>Gambusia</taxon>
    </lineage>
</organism>
<evidence type="ECO:0000256" key="20">
    <source>
        <dbReference type="ARBA" id="ARBA00043952"/>
    </source>
</evidence>
<evidence type="ECO:0000256" key="2">
    <source>
        <dbReference type="ARBA" id="ARBA00004324"/>
    </source>
</evidence>
<dbReference type="InterPro" id="IPR049323">
    <property type="entry name" value="CARP1_FYVE"/>
</dbReference>
<dbReference type="CDD" id="cd15769">
    <property type="entry name" value="FYVE_CARP1"/>
    <property type="match status" value="1"/>
</dbReference>
<keyword evidence="6" id="KW-0597">Phosphoprotein</keyword>
<dbReference type="SMART" id="SM00184">
    <property type="entry name" value="RING"/>
    <property type="match status" value="1"/>
</dbReference>
<evidence type="ECO:0000256" key="15">
    <source>
        <dbReference type="ARBA" id="ARBA00023136"/>
    </source>
</evidence>
<evidence type="ECO:0000256" key="12">
    <source>
        <dbReference type="ARBA" id="ARBA00022786"/>
    </source>
</evidence>
<dbReference type="InterPro" id="IPR051728">
    <property type="entry name" value="RING-FYVE_E3_ubiquitin-ligase"/>
</dbReference>
<dbReference type="InterPro" id="IPR011011">
    <property type="entry name" value="Znf_FYVE_PHD"/>
</dbReference>
<dbReference type="SUPFAM" id="SSF57903">
    <property type="entry name" value="FYVE/PHD zinc finger"/>
    <property type="match status" value="1"/>
</dbReference>
<dbReference type="Pfam" id="PF22968">
    <property type="entry name" value="RNF34L-like_3rd"/>
    <property type="match status" value="1"/>
</dbReference>
<dbReference type="GO" id="GO:0043161">
    <property type="term" value="P:proteasome-mediated ubiquitin-dependent protein catabolic process"/>
    <property type="evidence" value="ECO:0007669"/>
    <property type="project" value="TreeGrafter"/>
</dbReference>
<evidence type="ECO:0000256" key="3">
    <source>
        <dbReference type="ARBA" id="ARBA00004514"/>
    </source>
</evidence>
<dbReference type="CDD" id="cd16706">
    <property type="entry name" value="RING-HC_CARP1"/>
    <property type="match status" value="1"/>
</dbReference>
<dbReference type="GO" id="GO:0005886">
    <property type="term" value="C:plasma membrane"/>
    <property type="evidence" value="ECO:0007669"/>
    <property type="project" value="UniProtKB-SubCell"/>
</dbReference>
<accession>A0A315VSU8</accession>
<keyword evidence="23" id="KW-1133">Transmembrane helix</keyword>
<gene>
    <name evidence="25" type="ORF">CCH79_00000864</name>
</gene>
<feature type="compositionally biased region" description="Polar residues" evidence="22">
    <location>
        <begin position="397"/>
        <end position="419"/>
    </location>
</feature>
<comment type="caution">
    <text evidence="25">The sequence shown here is derived from an EMBL/GenBank/DDBJ whole genome shotgun (WGS) entry which is preliminary data.</text>
</comment>
<dbReference type="FunFam" id="1.10.720.140:FF:000001">
    <property type="entry name" value="E3 ubiquitin-protein ligase RNF34 isoform X1"/>
    <property type="match status" value="1"/>
</dbReference>
<feature type="compositionally biased region" description="Low complexity" evidence="22">
    <location>
        <begin position="378"/>
        <end position="396"/>
    </location>
</feature>
<evidence type="ECO:0000256" key="13">
    <source>
        <dbReference type="ARBA" id="ARBA00022833"/>
    </source>
</evidence>
<protein>
    <recommendedName>
        <fullName evidence="17">E3 ubiquitin-protein ligase RNF34</fullName>
    </recommendedName>
    <alternativeName>
        <fullName evidence="18">RING finger protein 34</fullName>
    </alternativeName>
    <alternativeName>
        <fullName evidence="19">RING-type E3 ubiquitin transferase RNF34</fullName>
    </alternativeName>
</protein>
<keyword evidence="5" id="KW-0963">Cytoplasm</keyword>
<keyword evidence="14" id="KW-0832">Ubl conjugation</keyword>
<dbReference type="Pfam" id="PF21272">
    <property type="entry name" value="FYVE_CARP1-2"/>
    <property type="match status" value="1"/>
</dbReference>
<feature type="non-terminal residue" evidence="25">
    <location>
        <position position="826"/>
    </location>
</feature>
<dbReference type="InterPro" id="IPR001841">
    <property type="entry name" value="Znf_RING"/>
</dbReference>
<evidence type="ECO:0000256" key="22">
    <source>
        <dbReference type="SAM" id="MobiDB-lite"/>
    </source>
</evidence>
<evidence type="ECO:0000256" key="8">
    <source>
        <dbReference type="ARBA" id="ARBA00022703"/>
    </source>
</evidence>
<evidence type="ECO:0000256" key="19">
    <source>
        <dbReference type="ARBA" id="ARBA00042270"/>
    </source>
</evidence>
<comment type="subcellular location">
    <subcellularLocation>
        <location evidence="1">Cell membrane</location>
        <topology evidence="1">Peripheral membrane protein</topology>
    </subcellularLocation>
    <subcellularLocation>
        <location evidence="3">Cytoplasm</location>
        <location evidence="3">Cytosol</location>
    </subcellularLocation>
    <subcellularLocation>
        <location evidence="2">Nucleus speckle</location>
    </subcellularLocation>
</comment>
<evidence type="ECO:0000313" key="25">
    <source>
        <dbReference type="EMBL" id="PWA26407.1"/>
    </source>
</evidence>
<dbReference type="STRING" id="33528.ENSGAFP00000012714"/>
<evidence type="ECO:0000256" key="6">
    <source>
        <dbReference type="ARBA" id="ARBA00022553"/>
    </source>
</evidence>
<feature type="compositionally biased region" description="Acidic residues" evidence="22">
    <location>
        <begin position="351"/>
        <end position="374"/>
    </location>
</feature>
<dbReference type="Gene3D" id="3.30.40.10">
    <property type="entry name" value="Zinc/RING finger domain, C3HC4 (zinc finger)"/>
    <property type="match status" value="1"/>
</dbReference>
<dbReference type="PANTHER" id="PTHR14879:SF17">
    <property type="entry name" value="E3 UBIQUITIN-PROTEIN LIGASE RNF34"/>
    <property type="match status" value="1"/>
</dbReference>
<dbReference type="GO" id="GO:0070936">
    <property type="term" value="P:protein K48-linked ubiquitination"/>
    <property type="evidence" value="ECO:0007669"/>
    <property type="project" value="TreeGrafter"/>
</dbReference>
<dbReference type="InterPro" id="IPR013083">
    <property type="entry name" value="Znf_RING/FYVE/PHD"/>
</dbReference>
<comment type="pathway">
    <text evidence="20">Protein modification.</text>
</comment>
<evidence type="ECO:0000256" key="7">
    <source>
        <dbReference type="ARBA" id="ARBA00022679"/>
    </source>
</evidence>
<keyword evidence="12" id="KW-0833">Ubl conjugation pathway</keyword>
<evidence type="ECO:0000256" key="5">
    <source>
        <dbReference type="ARBA" id="ARBA00022490"/>
    </source>
</evidence>
<dbReference type="PANTHER" id="PTHR14879">
    <property type="entry name" value="CASPASE REGULATOR, RING FINGER DOMAIN-CONTAINING"/>
    <property type="match status" value="1"/>
</dbReference>
<keyword evidence="8" id="KW-0053">Apoptosis</keyword>
<keyword evidence="7" id="KW-0808">Transferase</keyword>
<evidence type="ECO:0000256" key="10">
    <source>
        <dbReference type="ARBA" id="ARBA00022737"/>
    </source>
</evidence>
<evidence type="ECO:0000256" key="21">
    <source>
        <dbReference type="PROSITE-ProRule" id="PRU00175"/>
    </source>
</evidence>
<evidence type="ECO:0000256" key="14">
    <source>
        <dbReference type="ARBA" id="ARBA00022843"/>
    </source>
</evidence>
<evidence type="ECO:0000256" key="23">
    <source>
        <dbReference type="SAM" id="Phobius"/>
    </source>
</evidence>
<evidence type="ECO:0000256" key="18">
    <source>
        <dbReference type="ARBA" id="ARBA00041475"/>
    </source>
</evidence>
<evidence type="ECO:0000256" key="9">
    <source>
        <dbReference type="ARBA" id="ARBA00022723"/>
    </source>
</evidence>
<keyword evidence="10" id="KW-0677">Repeat</keyword>
<dbReference type="GO" id="GO:0005829">
    <property type="term" value="C:cytosol"/>
    <property type="evidence" value="ECO:0007669"/>
    <property type="project" value="UniProtKB-SubCell"/>
</dbReference>
<keyword evidence="23" id="KW-0812">Transmembrane</keyword>
<dbReference type="Pfam" id="PF13920">
    <property type="entry name" value="zf-C3HC4_3"/>
    <property type="match status" value="1"/>
</dbReference>
<dbReference type="GO" id="GO:0016607">
    <property type="term" value="C:nuclear speck"/>
    <property type="evidence" value="ECO:0007669"/>
    <property type="project" value="UniProtKB-SubCell"/>
</dbReference>